<feature type="active site" description="Proton donor" evidence="5">
    <location>
        <position position="256"/>
    </location>
</feature>
<feature type="domain" description="Alpha-L-arabinofuranosidase B arabinose-binding" evidence="9">
    <location>
        <begin position="383"/>
        <end position="511"/>
    </location>
</feature>
<feature type="active site" description="Proton acceptor" evidence="5">
    <location>
        <position position="79"/>
    </location>
</feature>
<dbReference type="InterPro" id="IPR023296">
    <property type="entry name" value="Glyco_hydro_beta-prop_sf"/>
</dbReference>
<dbReference type="PANTHER" id="PTHR43817:SF1">
    <property type="entry name" value="HYDROLASE, FAMILY 43, PUTATIVE (AFU_ORTHOLOGUE AFUA_3G01660)-RELATED"/>
    <property type="match status" value="1"/>
</dbReference>
<evidence type="ECO:0000313" key="11">
    <source>
        <dbReference type="Proteomes" id="UP000199699"/>
    </source>
</evidence>
<dbReference type="GO" id="GO:0046373">
    <property type="term" value="P:L-arabinose metabolic process"/>
    <property type="evidence" value="ECO:0007669"/>
    <property type="project" value="InterPro"/>
</dbReference>
<evidence type="ECO:0000256" key="3">
    <source>
        <dbReference type="ARBA" id="ARBA00022801"/>
    </source>
</evidence>
<evidence type="ECO:0000313" key="10">
    <source>
        <dbReference type="EMBL" id="SCL32316.1"/>
    </source>
</evidence>
<evidence type="ECO:0000256" key="5">
    <source>
        <dbReference type="PIRSR" id="PIRSR606710-1"/>
    </source>
</evidence>
<dbReference type="PANTHER" id="PTHR43817">
    <property type="entry name" value="GLYCOSYL HYDROLASE"/>
    <property type="match status" value="1"/>
</dbReference>
<keyword evidence="2" id="KW-0732">Signal</keyword>
<keyword evidence="4 7" id="KW-0326">Glycosidase</keyword>
<dbReference type="InterPro" id="IPR036195">
    <property type="entry name" value="AbfB_ABD_sf"/>
</dbReference>
<feature type="site" description="Important for catalytic activity, responsible for pKa modulation of the active site Glu and correct orientation of both the proton donor and substrate" evidence="6">
    <location>
        <position position="194"/>
    </location>
</feature>
<dbReference type="AlphaFoldDB" id="A0A1C6SRW8"/>
<dbReference type="EMBL" id="FMHT01000003">
    <property type="protein sequence ID" value="SCL32316.1"/>
    <property type="molecule type" value="Genomic_DNA"/>
</dbReference>
<dbReference type="Gene3D" id="2.80.10.50">
    <property type="match status" value="1"/>
</dbReference>
<evidence type="ECO:0000256" key="1">
    <source>
        <dbReference type="ARBA" id="ARBA00009865"/>
    </source>
</evidence>
<dbReference type="SUPFAM" id="SSF110221">
    <property type="entry name" value="AbfB domain"/>
    <property type="match status" value="1"/>
</dbReference>
<keyword evidence="11" id="KW-1185">Reference proteome</keyword>
<dbReference type="SUPFAM" id="SSF75005">
    <property type="entry name" value="Arabinanase/levansucrase/invertase"/>
    <property type="match status" value="1"/>
</dbReference>
<dbReference type="GO" id="GO:0046556">
    <property type="term" value="F:alpha-L-arabinofuranosidase activity"/>
    <property type="evidence" value="ECO:0007669"/>
    <property type="project" value="InterPro"/>
</dbReference>
<feature type="region of interest" description="Disordered" evidence="8">
    <location>
        <begin position="1"/>
        <end position="25"/>
    </location>
</feature>
<evidence type="ECO:0000256" key="7">
    <source>
        <dbReference type="RuleBase" id="RU361187"/>
    </source>
</evidence>
<evidence type="ECO:0000259" key="9">
    <source>
        <dbReference type="Pfam" id="PF05270"/>
    </source>
</evidence>
<dbReference type="Pfam" id="PF04616">
    <property type="entry name" value="Glyco_hydro_43"/>
    <property type="match status" value="1"/>
</dbReference>
<dbReference type="OrthoDB" id="177947at2"/>
<organism evidence="10 11">
    <name type="scientific">Micromonospora nigra</name>
    <dbReference type="NCBI Taxonomy" id="145857"/>
    <lineage>
        <taxon>Bacteria</taxon>
        <taxon>Bacillati</taxon>
        <taxon>Actinomycetota</taxon>
        <taxon>Actinomycetes</taxon>
        <taxon>Micromonosporales</taxon>
        <taxon>Micromonosporaceae</taxon>
        <taxon>Micromonospora</taxon>
    </lineage>
</organism>
<proteinExistence type="inferred from homology"/>
<evidence type="ECO:0000256" key="8">
    <source>
        <dbReference type="SAM" id="MobiDB-lite"/>
    </source>
</evidence>
<dbReference type="RefSeq" id="WP_091086331.1">
    <property type="nucleotide sequence ID" value="NZ_FMHT01000003.1"/>
</dbReference>
<dbReference type="Pfam" id="PF05270">
    <property type="entry name" value="AbfB"/>
    <property type="match status" value="1"/>
</dbReference>
<evidence type="ECO:0000256" key="6">
    <source>
        <dbReference type="PIRSR" id="PIRSR606710-2"/>
    </source>
</evidence>
<keyword evidence="3 7" id="KW-0378">Hydrolase</keyword>
<gene>
    <name evidence="10" type="ORF">GA0070616_4434</name>
</gene>
<dbReference type="CDD" id="cd18817">
    <property type="entry name" value="GH43f_LbAraf43-like"/>
    <property type="match status" value="1"/>
</dbReference>
<evidence type="ECO:0000256" key="4">
    <source>
        <dbReference type="ARBA" id="ARBA00023295"/>
    </source>
</evidence>
<protein>
    <submittedName>
        <fullName evidence="10">Beta-xylosidase, GH43 family</fullName>
    </submittedName>
</protein>
<dbReference type="InterPro" id="IPR006710">
    <property type="entry name" value="Glyco_hydro_43"/>
</dbReference>
<sequence>MPPPRASDTATRATAGPESVDRRPAGTRPVDRIRWYLLRSTLAAVLVLLAVAAGLPAAGPAHAAPAVNYTNPLVNQRADPHIVKHIDGYYYMTATVPQYDRIVLRRATTLQGLSTAAEKTIWSRHTTGEMGAHIWAPEIHYINNRWYIYFAAGRTDDVWRIRMYVLENASANPLNGSWTERGRITTPWDTFSLDASTFVVNGVRYLTWAQQEPGISTNSNVYIARMGANPWQITGTVTRLVVPTYDWETRGYRVAEGPAVIQRNGRVFLTYSASATDANYCLGLLTASATANLLDPAAWSKSPTPVFTSNEATGQYGPGHNSFTVSEDGQSDILVYHDRNYRDISGDPLNDPNRRTRIQKLYWNADGTPNFGIPVPDGATPVRLRSHDLTTSYVRHYDYQARLESNVSNLADSQFRIVPGLAGAGTVSLESTNFPGYYLRHRNYVLYVERDDGSALFDGDASFHRRAGLASAAGLSLESQNFPGRYVRHRGGLLHLESVSSTAERASATFHLE</sequence>
<dbReference type="Proteomes" id="UP000199699">
    <property type="component" value="Unassembled WGS sequence"/>
</dbReference>
<dbReference type="STRING" id="145857.GA0070616_4434"/>
<accession>A0A1C6SRW8</accession>
<dbReference type="CDD" id="cd23399">
    <property type="entry name" value="beta-trefoil_ABD_ABFB"/>
    <property type="match status" value="1"/>
</dbReference>
<comment type="similarity">
    <text evidence="1 7">Belongs to the glycosyl hydrolase 43 family.</text>
</comment>
<reference evidence="10 11" key="1">
    <citation type="submission" date="2016-06" db="EMBL/GenBank/DDBJ databases">
        <authorList>
            <person name="Kjaerup R.B."/>
            <person name="Dalgaard T.S."/>
            <person name="Juul-Madsen H.R."/>
        </authorList>
    </citation>
    <scope>NUCLEOTIDE SEQUENCE [LARGE SCALE GENOMIC DNA]</scope>
    <source>
        <strain evidence="10 11">DSM 43818</strain>
    </source>
</reference>
<dbReference type="Gene3D" id="2.115.10.20">
    <property type="entry name" value="Glycosyl hydrolase domain, family 43"/>
    <property type="match status" value="1"/>
</dbReference>
<evidence type="ECO:0000256" key="2">
    <source>
        <dbReference type="ARBA" id="ARBA00022729"/>
    </source>
</evidence>
<dbReference type="InterPro" id="IPR007934">
    <property type="entry name" value="AbfB_ABD"/>
</dbReference>
<name>A0A1C6SRW8_9ACTN</name>